<dbReference type="RefSeq" id="WP_055256032.1">
    <property type="nucleotide sequence ID" value="NZ_CP081920.1"/>
</dbReference>
<dbReference type="Proteomes" id="UP000095725">
    <property type="component" value="Unassembled WGS sequence"/>
</dbReference>
<dbReference type="AlphaFoldDB" id="A0A174RLD0"/>
<dbReference type="InterPro" id="IPR036890">
    <property type="entry name" value="HATPase_C_sf"/>
</dbReference>
<proteinExistence type="predicted"/>
<organism evidence="1 2">
    <name type="scientific">Bacteroides caccae</name>
    <dbReference type="NCBI Taxonomy" id="47678"/>
    <lineage>
        <taxon>Bacteria</taxon>
        <taxon>Pseudomonadati</taxon>
        <taxon>Bacteroidota</taxon>
        <taxon>Bacteroidia</taxon>
        <taxon>Bacteroidales</taxon>
        <taxon>Bacteroidaceae</taxon>
        <taxon>Bacteroides</taxon>
    </lineage>
</organism>
<dbReference type="EMBL" id="CZBL01000003">
    <property type="protein sequence ID" value="CUP84911.1"/>
    <property type="molecule type" value="Genomic_DNA"/>
</dbReference>
<reference evidence="1 2" key="1">
    <citation type="submission" date="2015-09" db="EMBL/GenBank/DDBJ databases">
        <authorList>
            <consortium name="Pathogen Informatics"/>
        </authorList>
    </citation>
    <scope>NUCLEOTIDE SEQUENCE [LARGE SCALE GENOMIC DNA]</scope>
    <source>
        <strain evidence="1 2">2789STDY5834946</strain>
    </source>
</reference>
<sequence length="302" mass="34601">MNIAIKIPNADRDERIGSVFNHLFSVILQNEIYGEGDNIIWDFSNTSFFHPFFLFPFAIYRSKCKTNIDCKNLPSYMRSYLSCVRFFDMLTIEDDEGLKEALKEYLVKSYIPICRFSRLNKNIDSMQTIIQSVVEKQKQLDARLKTPISYLISELVCNIDQHSDSEFGYIYTQYLSKENSLDICIADDGITIYGSYVKTQKMIEEIGDNEAEALKFANEGYSTKNLPEAENRGFGISSTKSMIVEGLGGAFFMLSGGAFHRHDINGSSYVRLPESISWDGTVILMRIPLTVNNSFDYMKYIR</sequence>
<protein>
    <submittedName>
        <fullName evidence="1">Uncharacterized protein</fullName>
    </submittedName>
</protein>
<dbReference type="Gene3D" id="3.30.565.10">
    <property type="entry name" value="Histidine kinase-like ATPase, C-terminal domain"/>
    <property type="match status" value="1"/>
</dbReference>
<gene>
    <name evidence="1" type="ORF">ERS852558_01150</name>
</gene>
<name>A0A174RLD0_9BACE</name>
<evidence type="ECO:0000313" key="2">
    <source>
        <dbReference type="Proteomes" id="UP000095725"/>
    </source>
</evidence>
<accession>A0A174RLD0</accession>
<evidence type="ECO:0000313" key="1">
    <source>
        <dbReference type="EMBL" id="CUP84911.1"/>
    </source>
</evidence>